<comment type="caution">
    <text evidence="2">The sequence shown here is derived from an EMBL/GenBank/DDBJ whole genome shotgun (WGS) entry which is preliminary data.</text>
</comment>
<sequence>MHPIFSTFFFMFFSYSLLFPNTEAGIMELNSRAVTADNTKVATTDGMKDDNIITPRLTRSTISDEKASTVSLNNDDSISGRVIADCPEGKVYDHDVKRCVPQA</sequence>
<dbReference type="Proteomes" id="UP000291343">
    <property type="component" value="Unassembled WGS sequence"/>
</dbReference>
<protein>
    <recommendedName>
        <fullName evidence="4">Chitin-binding type-2 domain-containing protein</fullName>
    </recommendedName>
</protein>
<organism evidence="2 3">
    <name type="scientific">Laodelphax striatellus</name>
    <name type="common">Small brown planthopper</name>
    <name type="synonym">Delphax striatella</name>
    <dbReference type="NCBI Taxonomy" id="195883"/>
    <lineage>
        <taxon>Eukaryota</taxon>
        <taxon>Metazoa</taxon>
        <taxon>Ecdysozoa</taxon>
        <taxon>Arthropoda</taxon>
        <taxon>Hexapoda</taxon>
        <taxon>Insecta</taxon>
        <taxon>Pterygota</taxon>
        <taxon>Neoptera</taxon>
        <taxon>Paraneoptera</taxon>
        <taxon>Hemiptera</taxon>
        <taxon>Auchenorrhyncha</taxon>
        <taxon>Fulgoroidea</taxon>
        <taxon>Delphacidae</taxon>
        <taxon>Criomorphinae</taxon>
        <taxon>Laodelphax</taxon>
    </lineage>
</organism>
<name>A0A482WWJ4_LAOST</name>
<dbReference type="InParanoid" id="A0A482WWJ4"/>
<reference evidence="2 3" key="1">
    <citation type="journal article" date="2017" name="Gigascience">
        <title>Genome sequence of the small brown planthopper, Laodelphax striatellus.</title>
        <authorList>
            <person name="Zhu J."/>
            <person name="Jiang F."/>
            <person name="Wang X."/>
            <person name="Yang P."/>
            <person name="Bao Y."/>
            <person name="Zhao W."/>
            <person name="Wang W."/>
            <person name="Lu H."/>
            <person name="Wang Q."/>
            <person name="Cui N."/>
            <person name="Li J."/>
            <person name="Chen X."/>
            <person name="Luo L."/>
            <person name="Yu J."/>
            <person name="Kang L."/>
            <person name="Cui F."/>
        </authorList>
    </citation>
    <scope>NUCLEOTIDE SEQUENCE [LARGE SCALE GENOMIC DNA]</scope>
    <source>
        <strain evidence="2">Lst14</strain>
    </source>
</reference>
<keyword evidence="1" id="KW-0732">Signal</keyword>
<gene>
    <name evidence="2" type="ORF">LSTR_LSTR006388</name>
</gene>
<dbReference type="AlphaFoldDB" id="A0A482WWJ4"/>
<dbReference type="EMBL" id="QKKF02022824">
    <property type="protein sequence ID" value="RZF37989.1"/>
    <property type="molecule type" value="Genomic_DNA"/>
</dbReference>
<feature type="signal peptide" evidence="1">
    <location>
        <begin position="1"/>
        <end position="24"/>
    </location>
</feature>
<proteinExistence type="predicted"/>
<evidence type="ECO:0000313" key="2">
    <source>
        <dbReference type="EMBL" id="RZF37989.1"/>
    </source>
</evidence>
<keyword evidence="3" id="KW-1185">Reference proteome</keyword>
<evidence type="ECO:0008006" key="4">
    <source>
        <dbReference type="Google" id="ProtNLM"/>
    </source>
</evidence>
<accession>A0A482WWJ4</accession>
<evidence type="ECO:0000313" key="3">
    <source>
        <dbReference type="Proteomes" id="UP000291343"/>
    </source>
</evidence>
<feature type="chain" id="PRO_5019774843" description="Chitin-binding type-2 domain-containing protein" evidence="1">
    <location>
        <begin position="25"/>
        <end position="103"/>
    </location>
</feature>
<evidence type="ECO:0000256" key="1">
    <source>
        <dbReference type="SAM" id="SignalP"/>
    </source>
</evidence>